<evidence type="ECO:0000313" key="1">
    <source>
        <dbReference type="EMBL" id="VDS10020.1"/>
    </source>
</evidence>
<accession>A0A3S5D484</accession>
<gene>
    <name evidence="1" type="ORF">PARHAE_03230</name>
</gene>
<reference evidence="1 2" key="1">
    <citation type="submission" date="2018-12" db="EMBL/GenBank/DDBJ databases">
        <authorList>
            <person name="Criscuolo A."/>
        </authorList>
    </citation>
    <scope>NUCLEOTIDE SEQUENCE [LARGE SCALE GENOMIC DNA]</scope>
    <source>
        <strain evidence="1">ACIP1116241</strain>
    </source>
</reference>
<organism evidence="1 2">
    <name type="scientific">Paracoccus haematequi</name>
    <dbReference type="NCBI Taxonomy" id="2491866"/>
    <lineage>
        <taxon>Bacteria</taxon>
        <taxon>Pseudomonadati</taxon>
        <taxon>Pseudomonadota</taxon>
        <taxon>Alphaproteobacteria</taxon>
        <taxon>Rhodobacterales</taxon>
        <taxon>Paracoccaceae</taxon>
        <taxon>Paracoccus</taxon>
    </lineage>
</organism>
<dbReference type="RefSeq" id="WP_126155627.1">
    <property type="nucleotide sequence ID" value="NZ_UZWE01000050.1"/>
</dbReference>
<keyword evidence="2" id="KW-1185">Reference proteome</keyword>
<protein>
    <submittedName>
        <fullName evidence="1">Uncharacterized protein</fullName>
    </submittedName>
</protein>
<dbReference type="Proteomes" id="UP000270743">
    <property type="component" value="Unassembled WGS sequence"/>
</dbReference>
<proteinExistence type="predicted"/>
<sequence>MTKPLTRQQQWRRNNPRRYAAHLYVETLKRLGILTPQPCEQCGAKAEAHHDDYSRPGDVRWLCRKHHVQLHTRVGQ</sequence>
<dbReference type="AlphaFoldDB" id="A0A3S5D484"/>
<dbReference type="EMBL" id="UZWE01000050">
    <property type="protein sequence ID" value="VDS10020.1"/>
    <property type="molecule type" value="Genomic_DNA"/>
</dbReference>
<name>A0A3S5D484_9RHOB</name>
<dbReference type="OrthoDB" id="8278054at2"/>
<evidence type="ECO:0000313" key="2">
    <source>
        <dbReference type="Proteomes" id="UP000270743"/>
    </source>
</evidence>